<evidence type="ECO:0000256" key="1">
    <source>
        <dbReference type="ARBA" id="ARBA00001585"/>
    </source>
</evidence>
<comment type="caution">
    <text evidence="13">The sequence shown here is derived from an EMBL/GenBank/DDBJ whole genome shotgun (WGS) entry which is preliminary data.</text>
</comment>
<keyword evidence="5 8" id="KW-0963">Cytoplasm</keyword>
<sequence>MSKKISEQVQELQESQSTKTNVLSYPRGLYPPIEAYKTQRLKVSDIHEIYIEESGNPNGKPVIVLHGGPGGGSEPMYRQYFDPTAYRIIQFDQRGCGKSTPFACLEDNNTWALVEDTEKIRVLLGIDNWVVFGGSWGSTLSLAYAETHPSRVKALILRGIFTLRREELIFFYQTGASFLFADYFDEYLKPIPPAERGDIISAYHRRLTGTDEKIKQEAANAWTTWEMATSRLMVDKHKIARGEDPMFALAFARIENHYFVNAGFFREDGQLINDAHILKNIPGVIVQGRYDVVCPMKSAWDLKKVWGDNADLVIIPDSGHSCSENGIIHALVEACDKYKDL</sequence>
<organism evidence="13 14">
    <name type="scientific">Dictyostelium firmibasis</name>
    <dbReference type="NCBI Taxonomy" id="79012"/>
    <lineage>
        <taxon>Eukaryota</taxon>
        <taxon>Amoebozoa</taxon>
        <taxon>Evosea</taxon>
        <taxon>Eumycetozoa</taxon>
        <taxon>Dictyostelia</taxon>
        <taxon>Dictyosteliales</taxon>
        <taxon>Dictyosteliaceae</taxon>
        <taxon>Dictyostelium</taxon>
    </lineage>
</organism>
<dbReference type="SUPFAM" id="SSF53474">
    <property type="entry name" value="alpha/beta-Hydrolases"/>
    <property type="match status" value="1"/>
</dbReference>
<evidence type="ECO:0000313" key="14">
    <source>
        <dbReference type="Proteomes" id="UP001344447"/>
    </source>
</evidence>
<evidence type="ECO:0000256" key="4">
    <source>
        <dbReference type="ARBA" id="ARBA00022438"/>
    </source>
</evidence>
<dbReference type="EC" id="3.4.11.5" evidence="8 10"/>
<keyword evidence="7 8" id="KW-0378">Hydrolase</keyword>
<dbReference type="NCBIfam" id="TIGR01249">
    <property type="entry name" value="pro_imino_pep_1"/>
    <property type="match status" value="1"/>
</dbReference>
<dbReference type="GO" id="GO:0006508">
    <property type="term" value="P:proteolysis"/>
    <property type="evidence" value="ECO:0007669"/>
    <property type="project" value="UniProtKB-KW"/>
</dbReference>
<feature type="region of interest" description="Disordered" evidence="11">
    <location>
        <begin position="1"/>
        <end position="20"/>
    </location>
</feature>
<protein>
    <recommendedName>
        <fullName evidence="8 10">Proline iminopeptidase</fullName>
        <shortName evidence="8">PIP</shortName>
        <ecNumber evidence="8 10">3.4.11.5</ecNumber>
    </recommendedName>
    <alternativeName>
        <fullName evidence="8">Prolyl aminopeptidase</fullName>
    </alternativeName>
</protein>
<evidence type="ECO:0000256" key="8">
    <source>
        <dbReference type="PIRNR" id="PIRNR006431"/>
    </source>
</evidence>
<dbReference type="PRINTS" id="PR00793">
    <property type="entry name" value="PROAMNOPTASE"/>
</dbReference>
<feature type="compositionally biased region" description="Low complexity" evidence="11">
    <location>
        <begin position="7"/>
        <end position="17"/>
    </location>
</feature>
<reference evidence="13 14" key="1">
    <citation type="submission" date="2023-11" db="EMBL/GenBank/DDBJ databases">
        <title>Dfirmibasis_genome.</title>
        <authorList>
            <person name="Edelbroek B."/>
            <person name="Kjellin J."/>
            <person name="Jerlstrom-Hultqvist J."/>
            <person name="Soderbom F."/>
        </authorList>
    </citation>
    <scope>NUCLEOTIDE SEQUENCE [LARGE SCALE GENOMIC DNA]</scope>
    <source>
        <strain evidence="13 14">TNS-C-14</strain>
    </source>
</reference>
<keyword evidence="14" id="KW-1185">Reference proteome</keyword>
<evidence type="ECO:0000259" key="12">
    <source>
        <dbReference type="Pfam" id="PF00561"/>
    </source>
</evidence>
<dbReference type="InterPro" id="IPR000073">
    <property type="entry name" value="AB_hydrolase_1"/>
</dbReference>
<keyword evidence="6 8" id="KW-0645">Protease</keyword>
<dbReference type="InterPro" id="IPR029058">
    <property type="entry name" value="AB_hydrolase_fold"/>
</dbReference>
<dbReference type="PANTHER" id="PTHR43722:SF1">
    <property type="entry name" value="PROLINE IMINOPEPTIDASE"/>
    <property type="match status" value="1"/>
</dbReference>
<dbReference type="InterPro" id="IPR002410">
    <property type="entry name" value="Peptidase_S33"/>
</dbReference>
<feature type="domain" description="AB hydrolase-1" evidence="12">
    <location>
        <begin position="60"/>
        <end position="321"/>
    </location>
</feature>
<evidence type="ECO:0000256" key="10">
    <source>
        <dbReference type="RuleBase" id="RU003421"/>
    </source>
</evidence>
<evidence type="ECO:0000256" key="11">
    <source>
        <dbReference type="SAM" id="MobiDB-lite"/>
    </source>
</evidence>
<keyword evidence="4 8" id="KW-0031">Aminopeptidase</keyword>
<dbReference type="InterPro" id="IPR005944">
    <property type="entry name" value="Pro_iminopeptidase"/>
</dbReference>
<evidence type="ECO:0000256" key="5">
    <source>
        <dbReference type="ARBA" id="ARBA00022490"/>
    </source>
</evidence>
<dbReference type="GO" id="GO:0005737">
    <property type="term" value="C:cytoplasm"/>
    <property type="evidence" value="ECO:0007669"/>
    <property type="project" value="UniProtKB-SubCell"/>
</dbReference>
<dbReference type="GO" id="GO:0004177">
    <property type="term" value="F:aminopeptidase activity"/>
    <property type="evidence" value="ECO:0007669"/>
    <property type="project" value="UniProtKB-UniRule"/>
</dbReference>
<evidence type="ECO:0000256" key="9">
    <source>
        <dbReference type="PIRSR" id="PIRSR006431-1"/>
    </source>
</evidence>
<dbReference type="Proteomes" id="UP001344447">
    <property type="component" value="Unassembled WGS sequence"/>
</dbReference>
<evidence type="ECO:0000256" key="7">
    <source>
        <dbReference type="ARBA" id="ARBA00022801"/>
    </source>
</evidence>
<evidence type="ECO:0000313" key="13">
    <source>
        <dbReference type="EMBL" id="KAK5580010.1"/>
    </source>
</evidence>
<dbReference type="EMBL" id="JAVFKY010000002">
    <property type="protein sequence ID" value="KAK5580010.1"/>
    <property type="molecule type" value="Genomic_DNA"/>
</dbReference>
<dbReference type="PANTHER" id="PTHR43722">
    <property type="entry name" value="PROLINE IMINOPEPTIDASE"/>
    <property type="match status" value="1"/>
</dbReference>
<comment type="subcellular location">
    <subcellularLocation>
        <location evidence="2 8">Cytoplasm</location>
    </subcellularLocation>
</comment>
<name>A0AAN7Z0V7_9MYCE</name>
<gene>
    <name evidence="13" type="ORF">RB653_000022</name>
</gene>
<evidence type="ECO:0000256" key="6">
    <source>
        <dbReference type="ARBA" id="ARBA00022670"/>
    </source>
</evidence>
<comment type="similarity">
    <text evidence="3 8 10">Belongs to the peptidase S33 family.</text>
</comment>
<dbReference type="Gene3D" id="3.40.50.1820">
    <property type="entry name" value="alpha/beta hydrolase"/>
    <property type="match status" value="1"/>
</dbReference>
<evidence type="ECO:0000256" key="3">
    <source>
        <dbReference type="ARBA" id="ARBA00010088"/>
    </source>
</evidence>
<dbReference type="Pfam" id="PF00561">
    <property type="entry name" value="Abhydrolase_1"/>
    <property type="match status" value="1"/>
</dbReference>
<feature type="active site" description="Nucleophile" evidence="9">
    <location>
        <position position="135"/>
    </location>
</feature>
<dbReference type="PIRSF" id="PIRSF006431">
    <property type="entry name" value="Pept_S33"/>
    <property type="match status" value="1"/>
</dbReference>
<accession>A0AAN7Z0V7</accession>
<dbReference type="PRINTS" id="PR00111">
    <property type="entry name" value="ABHYDROLASE"/>
</dbReference>
<evidence type="ECO:0000256" key="2">
    <source>
        <dbReference type="ARBA" id="ARBA00004496"/>
    </source>
</evidence>
<proteinExistence type="inferred from homology"/>
<feature type="active site" description="Proton donor" evidence="9">
    <location>
        <position position="320"/>
    </location>
</feature>
<feature type="active site" evidence="9">
    <location>
        <position position="291"/>
    </location>
</feature>
<dbReference type="AlphaFoldDB" id="A0AAN7Z0V7"/>
<comment type="catalytic activity">
    <reaction evidence="1 8 10">
        <text>Release of N-terminal proline from a peptide.</text>
        <dbReference type="EC" id="3.4.11.5"/>
    </reaction>
</comment>